<evidence type="ECO:0000313" key="1">
    <source>
        <dbReference type="EMBL" id="KAK2168024.1"/>
    </source>
</evidence>
<keyword evidence="2" id="KW-1185">Reference proteome</keyword>
<gene>
    <name evidence="1" type="ORF">LSH36_21g05012</name>
</gene>
<organism evidence="1 2">
    <name type="scientific">Paralvinella palmiformis</name>
    <dbReference type="NCBI Taxonomy" id="53620"/>
    <lineage>
        <taxon>Eukaryota</taxon>
        <taxon>Metazoa</taxon>
        <taxon>Spiralia</taxon>
        <taxon>Lophotrochozoa</taxon>
        <taxon>Annelida</taxon>
        <taxon>Polychaeta</taxon>
        <taxon>Sedentaria</taxon>
        <taxon>Canalipalpata</taxon>
        <taxon>Terebellida</taxon>
        <taxon>Terebelliformia</taxon>
        <taxon>Alvinellidae</taxon>
        <taxon>Paralvinella</taxon>
    </lineage>
</organism>
<comment type="caution">
    <text evidence="1">The sequence shown here is derived from an EMBL/GenBank/DDBJ whole genome shotgun (WGS) entry which is preliminary data.</text>
</comment>
<reference evidence="1" key="1">
    <citation type="journal article" date="2023" name="Mol. Biol. Evol.">
        <title>Third-Generation Sequencing Reveals the Adaptive Role of the Epigenome in Three Deep-Sea Polychaetes.</title>
        <authorList>
            <person name="Perez M."/>
            <person name="Aroh O."/>
            <person name="Sun Y."/>
            <person name="Lan Y."/>
            <person name="Juniper S.K."/>
            <person name="Young C.R."/>
            <person name="Angers B."/>
            <person name="Qian P.Y."/>
        </authorList>
    </citation>
    <scope>NUCLEOTIDE SEQUENCE</scope>
    <source>
        <strain evidence="1">P08H-3</strain>
    </source>
</reference>
<sequence>MTSKSWYSIVDYIFIGETSYNISLSVDSSVNADCPSKEAVLKKLEPWPISVTAWPASETQIHYALDCSDITPNTLFPDWLSSVGAQAFTKIKSQLKPENLTDKIYDEVVVAAHAVSESVSQYALALREMCGDCEYSAAIQSEILRNVFVKGLNLPYVQTKHMLKDNTLTFDDAYKQAMAEELAAKCSIEFNDSVNREKTLGMKKHSANKGTVSSGNAFNSKKSCYRCGGNHYEQKCKYINGRCHKTGHIARICRAKWKSRHKRASM</sequence>
<name>A0AAD9NI57_9ANNE</name>
<evidence type="ECO:0000313" key="2">
    <source>
        <dbReference type="Proteomes" id="UP001208570"/>
    </source>
</evidence>
<dbReference type="Proteomes" id="UP001208570">
    <property type="component" value="Unassembled WGS sequence"/>
</dbReference>
<dbReference type="EMBL" id="JAODUP010000021">
    <property type="protein sequence ID" value="KAK2168024.1"/>
    <property type="molecule type" value="Genomic_DNA"/>
</dbReference>
<protein>
    <submittedName>
        <fullName evidence="1">Uncharacterized protein</fullName>
    </submittedName>
</protein>
<proteinExistence type="predicted"/>
<accession>A0AAD9NI57</accession>
<dbReference type="AlphaFoldDB" id="A0AAD9NI57"/>